<feature type="region of interest" description="Disordered" evidence="3">
    <location>
        <begin position="309"/>
        <end position="340"/>
    </location>
</feature>
<evidence type="ECO:0000256" key="2">
    <source>
        <dbReference type="ARBA" id="ARBA00022801"/>
    </source>
</evidence>
<feature type="compositionally biased region" description="Polar residues" evidence="3">
    <location>
        <begin position="312"/>
        <end position="336"/>
    </location>
</feature>
<keyword evidence="6" id="KW-1185">Reference proteome</keyword>
<dbReference type="RefSeq" id="WP_145274815.1">
    <property type="nucleotide sequence ID" value="NZ_CP036272.1"/>
</dbReference>
<evidence type="ECO:0000313" key="5">
    <source>
        <dbReference type="EMBL" id="QDT61109.1"/>
    </source>
</evidence>
<dbReference type="SMART" id="SM00476">
    <property type="entry name" value="DNaseIc"/>
    <property type="match status" value="1"/>
</dbReference>
<dbReference type="GO" id="GO:0016787">
    <property type="term" value="F:hydrolase activity"/>
    <property type="evidence" value="ECO:0007669"/>
    <property type="project" value="UniProtKB-KW"/>
</dbReference>
<feature type="transmembrane region" description="Helical" evidence="4">
    <location>
        <begin position="21"/>
        <end position="39"/>
    </location>
</feature>
<dbReference type="SUPFAM" id="SSF56219">
    <property type="entry name" value="DNase I-like"/>
    <property type="match status" value="1"/>
</dbReference>
<evidence type="ECO:0000313" key="6">
    <source>
        <dbReference type="Proteomes" id="UP000315003"/>
    </source>
</evidence>
<keyword evidence="4" id="KW-0812">Transmembrane</keyword>
<dbReference type="PANTHER" id="PTHR11371">
    <property type="entry name" value="DEOXYRIBONUCLEASE"/>
    <property type="match status" value="1"/>
</dbReference>
<protein>
    <submittedName>
        <fullName evidence="5">Uncharacterized protein</fullName>
    </submittedName>
</protein>
<accession>A0A517SY95</accession>
<name>A0A517SY95_9BACT</name>
<dbReference type="InterPro" id="IPR016202">
    <property type="entry name" value="DNase_I"/>
</dbReference>
<keyword evidence="4" id="KW-0472">Membrane</keyword>
<evidence type="ECO:0000256" key="4">
    <source>
        <dbReference type="SAM" id="Phobius"/>
    </source>
</evidence>
<proteinExistence type="predicted"/>
<keyword evidence="1" id="KW-0540">Nuclease</keyword>
<organism evidence="5 6">
    <name type="scientific">Stieleria bergensis</name>
    <dbReference type="NCBI Taxonomy" id="2528025"/>
    <lineage>
        <taxon>Bacteria</taxon>
        <taxon>Pseudomonadati</taxon>
        <taxon>Planctomycetota</taxon>
        <taxon>Planctomycetia</taxon>
        <taxon>Pirellulales</taxon>
        <taxon>Pirellulaceae</taxon>
        <taxon>Stieleria</taxon>
    </lineage>
</organism>
<dbReference type="GO" id="GO:0006308">
    <property type="term" value="P:DNA catabolic process"/>
    <property type="evidence" value="ECO:0007669"/>
    <property type="project" value="InterPro"/>
</dbReference>
<evidence type="ECO:0000256" key="3">
    <source>
        <dbReference type="SAM" id="MobiDB-lite"/>
    </source>
</evidence>
<dbReference type="GO" id="GO:0004536">
    <property type="term" value="F:DNA nuclease activity"/>
    <property type="evidence" value="ECO:0007669"/>
    <property type="project" value="InterPro"/>
</dbReference>
<dbReference type="Proteomes" id="UP000315003">
    <property type="component" value="Chromosome"/>
</dbReference>
<dbReference type="Gene3D" id="3.60.10.10">
    <property type="entry name" value="Endonuclease/exonuclease/phosphatase"/>
    <property type="match status" value="1"/>
</dbReference>
<keyword evidence="2" id="KW-0378">Hydrolase</keyword>
<dbReference type="PANTHER" id="PTHR11371:SF31">
    <property type="entry name" value="EXTRACELLULAR NUCLEASE"/>
    <property type="match status" value="1"/>
</dbReference>
<evidence type="ECO:0000256" key="1">
    <source>
        <dbReference type="ARBA" id="ARBA00022722"/>
    </source>
</evidence>
<reference evidence="5 6" key="1">
    <citation type="submission" date="2019-02" db="EMBL/GenBank/DDBJ databases">
        <title>Deep-cultivation of Planctomycetes and their phenomic and genomic characterization uncovers novel biology.</title>
        <authorList>
            <person name="Wiegand S."/>
            <person name="Jogler M."/>
            <person name="Boedeker C."/>
            <person name="Pinto D."/>
            <person name="Vollmers J."/>
            <person name="Rivas-Marin E."/>
            <person name="Kohn T."/>
            <person name="Peeters S.H."/>
            <person name="Heuer A."/>
            <person name="Rast P."/>
            <person name="Oberbeckmann S."/>
            <person name="Bunk B."/>
            <person name="Jeske O."/>
            <person name="Meyerdierks A."/>
            <person name="Storesund J.E."/>
            <person name="Kallscheuer N."/>
            <person name="Luecker S."/>
            <person name="Lage O.M."/>
            <person name="Pohl T."/>
            <person name="Merkel B.J."/>
            <person name="Hornburger P."/>
            <person name="Mueller R.-W."/>
            <person name="Bruemmer F."/>
            <person name="Labrenz M."/>
            <person name="Spormann A.M."/>
            <person name="Op den Camp H."/>
            <person name="Overmann J."/>
            <person name="Amann R."/>
            <person name="Jetten M.S.M."/>
            <person name="Mascher T."/>
            <person name="Medema M.H."/>
            <person name="Devos D.P."/>
            <person name="Kaster A.-K."/>
            <person name="Ovreas L."/>
            <person name="Rohde M."/>
            <person name="Galperin M.Y."/>
            <person name="Jogler C."/>
        </authorList>
    </citation>
    <scope>NUCLEOTIDE SEQUENCE [LARGE SCALE GENOMIC DNA]</scope>
    <source>
        <strain evidence="5 6">SV_7m_r</strain>
    </source>
</reference>
<sequence length="374" mass="40369">MGLLSKRRHKSSLSGLGPLRWLGPGFTLFALLFGAYLFLIQGWTFSGMDGLTAAGSATVVSNRGSQRLRLGTFNLQRFVDSSSSLAKQSEASLTALAEVVAQYDCLALQELRDQDDQALLKLIEMLEAKGFQYQAVVSQKLGPSRDVSYAFLFDRRRLGLVKESAYLVSDPSGMMSRPPMVASFVARLPEGAGVPFRFTAINVVIAPSATSNATDAKLVDRELDALANVYRNVRVFEQERFGEDDFVVLGDFARPPTALGAIRGIPGVVALDEMMLRNSPSRWTNDHVFIDASVTGEAVAEQAMALSIDPASGQQRPATTLTGAKAASDQSPSTATSEKDFSALPVWSEFTVTEHRSGQPVPSTASLVAPQLKR</sequence>
<feature type="region of interest" description="Disordered" evidence="3">
    <location>
        <begin position="353"/>
        <end position="374"/>
    </location>
</feature>
<dbReference type="InterPro" id="IPR036691">
    <property type="entry name" value="Endo/exonu/phosph_ase_sf"/>
</dbReference>
<gene>
    <name evidence="5" type="ORF">SV7mr_36400</name>
</gene>
<dbReference type="OrthoDB" id="5500612at2"/>
<dbReference type="EMBL" id="CP036272">
    <property type="protein sequence ID" value="QDT61109.1"/>
    <property type="molecule type" value="Genomic_DNA"/>
</dbReference>
<keyword evidence="4" id="KW-1133">Transmembrane helix</keyword>
<dbReference type="AlphaFoldDB" id="A0A517SY95"/>